<name>A0A2D0JMW2_9GAMM</name>
<organism evidence="1 2">
    <name type="scientific">Xenorhabdus miraniensis</name>
    <dbReference type="NCBI Taxonomy" id="351674"/>
    <lineage>
        <taxon>Bacteria</taxon>
        <taxon>Pseudomonadati</taxon>
        <taxon>Pseudomonadota</taxon>
        <taxon>Gammaproteobacteria</taxon>
        <taxon>Enterobacterales</taxon>
        <taxon>Morganellaceae</taxon>
        <taxon>Xenorhabdus</taxon>
    </lineage>
</organism>
<reference evidence="1 2" key="1">
    <citation type="journal article" date="2017" name="Nat. Microbiol.">
        <title>Natural product diversity associated with the nematode symbionts Photorhabdus and Xenorhabdus.</title>
        <authorList>
            <person name="Tobias N.J."/>
            <person name="Wolff H."/>
            <person name="Djahanschiri B."/>
            <person name="Grundmann F."/>
            <person name="Kronenwerth M."/>
            <person name="Shi Y.M."/>
            <person name="Simonyi S."/>
            <person name="Grun P."/>
            <person name="Shapiro-Ilan D."/>
            <person name="Pidot S.J."/>
            <person name="Stinear T.P."/>
            <person name="Ebersberger I."/>
            <person name="Bode H.B."/>
        </authorList>
    </citation>
    <scope>NUCLEOTIDE SEQUENCE [LARGE SCALE GENOMIC DNA]</scope>
    <source>
        <strain evidence="1 2">DSM 17902</strain>
    </source>
</reference>
<evidence type="ECO:0000313" key="1">
    <source>
        <dbReference type="EMBL" id="PHM47667.1"/>
    </source>
</evidence>
<proteinExistence type="predicted"/>
<sequence length="47" mass="4832">MELSQGHTGFYPVYGIIRITGTGYSPGCAAVAAPPSGGKKAVESYLE</sequence>
<gene>
    <name evidence="1" type="ORF">Xmir_02995</name>
</gene>
<comment type="caution">
    <text evidence="1">The sequence shown here is derived from an EMBL/GenBank/DDBJ whole genome shotgun (WGS) entry which is preliminary data.</text>
</comment>
<dbReference type="EMBL" id="NITZ01000016">
    <property type="protein sequence ID" value="PHM47667.1"/>
    <property type="molecule type" value="Genomic_DNA"/>
</dbReference>
<keyword evidence="2" id="KW-1185">Reference proteome</keyword>
<evidence type="ECO:0000313" key="2">
    <source>
        <dbReference type="Proteomes" id="UP000221980"/>
    </source>
</evidence>
<protein>
    <submittedName>
        <fullName evidence="1">Uncharacterized protein</fullName>
    </submittedName>
</protein>
<accession>A0A2D0JMW2</accession>
<dbReference type="AlphaFoldDB" id="A0A2D0JMW2"/>
<dbReference type="Proteomes" id="UP000221980">
    <property type="component" value="Unassembled WGS sequence"/>
</dbReference>